<reference evidence="2 3" key="1">
    <citation type="submission" date="2022-12" db="EMBL/GenBank/DDBJ databases">
        <title>Genomic features and morphological characterization of a novel Knufia sp. strain isolated from spacecraft assembly facility.</title>
        <authorList>
            <person name="Teixeira M."/>
            <person name="Chander A.M."/>
            <person name="Stajich J.E."/>
            <person name="Venkateswaran K."/>
        </authorList>
    </citation>
    <scope>NUCLEOTIDE SEQUENCE [LARGE SCALE GENOMIC DNA]</scope>
    <source>
        <strain evidence="2 3">FJI-L2-BK-P2</strain>
    </source>
</reference>
<feature type="domain" description="VWFA" evidence="1">
    <location>
        <begin position="72"/>
        <end position="270"/>
    </location>
</feature>
<evidence type="ECO:0000313" key="2">
    <source>
        <dbReference type="EMBL" id="KAK5956551.1"/>
    </source>
</evidence>
<sequence length="828" mass="90868">MGKRKAVEEMDDDFVILDMDSSTETKPSLVPIIVPPKLNVDLQPTGKDTNEVLLSVIPPKLPDSNLKHTPCDVVLVIDVSGSMNAEAELPDQTGMDKKESSGLSILDLVKHAAKTIIEKLNKNDRLAIITFSNNAKVIQGLLPMIQAAKAETRKRIQELSASGSTNLWSGIREGLDVFRNIDGTGNVQSVFVLTDGVPNHMCPSQGYVKKLQPMLEKMRAQREITPFISCFGFGYHLNSALLRSIAEVGRGYYAFIPDAGMIGTVFVHAVSNLFSTFAISTEVSLSCSNAKVNITLPSWLEFDTDPQFTNTRTLHLGNIQYGQSRDIIVKLDGALPTDIVKAIVRCNIPNQPEQTVARECSSYNEPTVPQIAIDYHVSRHELCAYLSSLSAKNQNNEHIPLSARKLSTKSDAIDALVQRIESRLAAAAGEGPMSDTTDLADLLSDLQSLDATNGHGCGQIALAIRVDKPAPSPSRDPTYGTQEPSYYQRWGMHYLPSILHAHMRQICTTFKDPGPLRYGANSPLFVKMRDELDDAFDRLPPPKGSLIRSRGGHVTVTMSRYNSYSNPCFAGECQVRMSDGTSYSQIEDLRVGDAVWTRKGSRSVTGIVKTPIDSAGARFQEMVSIASSSNSDDSGDIISCKDGGHEEGLWITPYHPIYPTHRWVFPRDVSTRTQVMKTGSIFSILLEADEDVDAHAIEVGGVICVTLGHGLTHPYYESQPQVQLEALAEHSVKIGSMNSEQACDARAHPFFGSYTKVLTNLSRLDRDEHGRWVSGGIIKGGTDLERGLACDFVKLPRPGRAKEEDMVHKSDSIALVLERQARARQAHL</sequence>
<dbReference type="InterPro" id="IPR051266">
    <property type="entry name" value="CLCR"/>
</dbReference>
<dbReference type="Gene3D" id="3.40.50.410">
    <property type="entry name" value="von Willebrand factor, type A domain"/>
    <property type="match status" value="1"/>
</dbReference>
<protein>
    <recommendedName>
        <fullName evidence="1">VWFA domain-containing protein</fullName>
    </recommendedName>
</protein>
<comment type="caution">
    <text evidence="2">The sequence shown here is derived from an EMBL/GenBank/DDBJ whole genome shotgun (WGS) entry which is preliminary data.</text>
</comment>
<keyword evidence="3" id="KW-1185">Reference proteome</keyword>
<name>A0AAN8EYF4_9EURO</name>
<dbReference type="PANTHER" id="PTHR10579">
    <property type="entry name" value="CALCIUM-ACTIVATED CHLORIDE CHANNEL REGULATOR"/>
    <property type="match status" value="1"/>
</dbReference>
<dbReference type="PANTHER" id="PTHR10579:SF156">
    <property type="entry name" value="VWFA DOMAIN-CONTAINING PROTEIN"/>
    <property type="match status" value="1"/>
</dbReference>
<dbReference type="SUPFAM" id="SSF53300">
    <property type="entry name" value="vWA-like"/>
    <property type="match status" value="1"/>
</dbReference>
<dbReference type="PROSITE" id="PS50234">
    <property type="entry name" value="VWFA"/>
    <property type="match status" value="1"/>
</dbReference>
<evidence type="ECO:0000259" key="1">
    <source>
        <dbReference type="PROSITE" id="PS50234"/>
    </source>
</evidence>
<dbReference type="InterPro" id="IPR039510">
    <property type="entry name" value="Vint_dom"/>
</dbReference>
<dbReference type="InterPro" id="IPR036844">
    <property type="entry name" value="Hint_dom_sf"/>
</dbReference>
<dbReference type="InterPro" id="IPR036465">
    <property type="entry name" value="vWFA_dom_sf"/>
</dbReference>
<dbReference type="EMBL" id="JAKLMC020000004">
    <property type="protein sequence ID" value="KAK5956551.1"/>
    <property type="molecule type" value="Genomic_DNA"/>
</dbReference>
<dbReference type="SMART" id="SM00327">
    <property type="entry name" value="VWA"/>
    <property type="match status" value="1"/>
</dbReference>
<dbReference type="InterPro" id="IPR002035">
    <property type="entry name" value="VWF_A"/>
</dbReference>
<dbReference type="Proteomes" id="UP001316803">
    <property type="component" value="Unassembled WGS sequence"/>
</dbReference>
<dbReference type="Pfam" id="PF00092">
    <property type="entry name" value="VWA"/>
    <property type="match status" value="1"/>
</dbReference>
<accession>A0AAN8EYF4</accession>
<dbReference type="InterPro" id="IPR032838">
    <property type="entry name" value="Vwaint_dom"/>
</dbReference>
<organism evidence="2 3">
    <name type="scientific">Knufia fluminis</name>
    <dbReference type="NCBI Taxonomy" id="191047"/>
    <lineage>
        <taxon>Eukaryota</taxon>
        <taxon>Fungi</taxon>
        <taxon>Dikarya</taxon>
        <taxon>Ascomycota</taxon>
        <taxon>Pezizomycotina</taxon>
        <taxon>Eurotiomycetes</taxon>
        <taxon>Chaetothyriomycetidae</taxon>
        <taxon>Chaetothyriales</taxon>
        <taxon>Trichomeriaceae</taxon>
        <taxon>Knufia</taxon>
    </lineage>
</organism>
<dbReference type="Pfam" id="PF14624">
    <property type="entry name" value="Vwaint"/>
    <property type="match status" value="1"/>
</dbReference>
<dbReference type="Pfam" id="PF14623">
    <property type="entry name" value="Vint"/>
    <property type="match status" value="1"/>
</dbReference>
<proteinExistence type="predicted"/>
<gene>
    <name evidence="2" type="ORF">OHC33_002036</name>
</gene>
<evidence type="ECO:0000313" key="3">
    <source>
        <dbReference type="Proteomes" id="UP001316803"/>
    </source>
</evidence>
<dbReference type="AlphaFoldDB" id="A0AAN8EYF4"/>
<dbReference type="SUPFAM" id="SSF51294">
    <property type="entry name" value="Hedgehog/intein (Hint) domain"/>
    <property type="match status" value="1"/>
</dbReference>
<dbReference type="Gene3D" id="2.170.16.10">
    <property type="entry name" value="Hedgehog/Intein (Hint) domain"/>
    <property type="match status" value="1"/>
</dbReference>